<protein>
    <submittedName>
        <fullName evidence="2">Uncharacterized protein</fullName>
    </submittedName>
</protein>
<dbReference type="EMBL" id="JADNRY010000025">
    <property type="protein sequence ID" value="KAF9072235.1"/>
    <property type="molecule type" value="Genomic_DNA"/>
</dbReference>
<organism evidence="2 3">
    <name type="scientific">Rhodocollybia butyracea</name>
    <dbReference type="NCBI Taxonomy" id="206335"/>
    <lineage>
        <taxon>Eukaryota</taxon>
        <taxon>Fungi</taxon>
        <taxon>Dikarya</taxon>
        <taxon>Basidiomycota</taxon>
        <taxon>Agaricomycotina</taxon>
        <taxon>Agaricomycetes</taxon>
        <taxon>Agaricomycetidae</taxon>
        <taxon>Agaricales</taxon>
        <taxon>Marasmiineae</taxon>
        <taxon>Omphalotaceae</taxon>
        <taxon>Rhodocollybia</taxon>
    </lineage>
</organism>
<dbReference type="Proteomes" id="UP000772434">
    <property type="component" value="Unassembled WGS sequence"/>
</dbReference>
<sequence length="198" mass="22669">MRLNPIFLVLAFTCTIYAAPLPDSLVLIAPRMFAATSVQLNMGITFNNGNTTLEHNTWMHSLPNKARTAEEKHVLDLHNGVKILMKAAFHFAIDEGHLKQLGIDPYDKIARGCYTLRYVWRNVPNPKAPRFRFYEDFTWFLTFMLPGSTQEHGDHSGDGSISRSGEELENGWGWLTRGVSPNRQRFYNRLENPNWADS</sequence>
<evidence type="ECO:0000256" key="1">
    <source>
        <dbReference type="SAM" id="SignalP"/>
    </source>
</evidence>
<reference evidence="2" key="1">
    <citation type="submission" date="2020-11" db="EMBL/GenBank/DDBJ databases">
        <authorList>
            <consortium name="DOE Joint Genome Institute"/>
            <person name="Ahrendt S."/>
            <person name="Riley R."/>
            <person name="Andreopoulos W."/>
            <person name="Labutti K."/>
            <person name="Pangilinan J."/>
            <person name="Ruiz-Duenas F.J."/>
            <person name="Barrasa J.M."/>
            <person name="Sanchez-Garcia M."/>
            <person name="Camarero S."/>
            <person name="Miyauchi S."/>
            <person name="Serrano A."/>
            <person name="Linde D."/>
            <person name="Babiker R."/>
            <person name="Drula E."/>
            <person name="Ayuso-Fernandez I."/>
            <person name="Pacheco R."/>
            <person name="Padilla G."/>
            <person name="Ferreira P."/>
            <person name="Barriuso J."/>
            <person name="Kellner H."/>
            <person name="Castanera R."/>
            <person name="Alfaro M."/>
            <person name="Ramirez L."/>
            <person name="Pisabarro A.G."/>
            <person name="Kuo A."/>
            <person name="Tritt A."/>
            <person name="Lipzen A."/>
            <person name="He G."/>
            <person name="Yan M."/>
            <person name="Ng V."/>
            <person name="Cullen D."/>
            <person name="Martin F."/>
            <person name="Rosso M.-N."/>
            <person name="Henrissat B."/>
            <person name="Hibbett D."/>
            <person name="Martinez A.T."/>
            <person name="Grigoriev I.V."/>
        </authorList>
    </citation>
    <scope>NUCLEOTIDE SEQUENCE</scope>
    <source>
        <strain evidence="2">AH 40177</strain>
    </source>
</reference>
<evidence type="ECO:0000313" key="2">
    <source>
        <dbReference type="EMBL" id="KAF9072235.1"/>
    </source>
</evidence>
<proteinExistence type="predicted"/>
<keyword evidence="1" id="KW-0732">Signal</keyword>
<comment type="caution">
    <text evidence="2">The sequence shown here is derived from an EMBL/GenBank/DDBJ whole genome shotgun (WGS) entry which is preliminary data.</text>
</comment>
<feature type="chain" id="PRO_5040129341" evidence="1">
    <location>
        <begin position="19"/>
        <end position="198"/>
    </location>
</feature>
<keyword evidence="3" id="KW-1185">Reference proteome</keyword>
<gene>
    <name evidence="2" type="ORF">BDP27DRAFT_1445750</name>
</gene>
<dbReference type="AlphaFoldDB" id="A0A9P5Q278"/>
<name>A0A9P5Q278_9AGAR</name>
<accession>A0A9P5Q278</accession>
<evidence type="ECO:0000313" key="3">
    <source>
        <dbReference type="Proteomes" id="UP000772434"/>
    </source>
</evidence>
<feature type="signal peptide" evidence="1">
    <location>
        <begin position="1"/>
        <end position="18"/>
    </location>
</feature>